<evidence type="ECO:0000256" key="1">
    <source>
        <dbReference type="SAM" id="MobiDB-lite"/>
    </source>
</evidence>
<name>A0A6A3MA09_9STRA</name>
<evidence type="ECO:0000313" key="2">
    <source>
        <dbReference type="EMBL" id="KAE9026505.1"/>
    </source>
</evidence>
<dbReference type="Proteomes" id="UP000429607">
    <property type="component" value="Unassembled WGS sequence"/>
</dbReference>
<sequence>MLDSAGGPASAKLAAEPELDAEGKPGVDRLLDEMPLDKQLDSHGASSELAAYLALGAFLAMEELWRPRLCAMDARFLLPRTETNERQY</sequence>
<gene>
    <name evidence="2" type="ORF">PR001_g12181</name>
</gene>
<evidence type="ECO:0000313" key="3">
    <source>
        <dbReference type="Proteomes" id="UP000429607"/>
    </source>
</evidence>
<organism evidence="2 3">
    <name type="scientific">Phytophthora rubi</name>
    <dbReference type="NCBI Taxonomy" id="129364"/>
    <lineage>
        <taxon>Eukaryota</taxon>
        <taxon>Sar</taxon>
        <taxon>Stramenopiles</taxon>
        <taxon>Oomycota</taxon>
        <taxon>Peronosporomycetes</taxon>
        <taxon>Peronosporales</taxon>
        <taxon>Peronosporaceae</taxon>
        <taxon>Phytophthora</taxon>
    </lineage>
</organism>
<comment type="caution">
    <text evidence="2">The sequence shown here is derived from an EMBL/GenBank/DDBJ whole genome shotgun (WGS) entry which is preliminary data.</text>
</comment>
<accession>A0A6A3MA09</accession>
<dbReference type="AlphaFoldDB" id="A0A6A3MA09"/>
<reference evidence="2 3" key="1">
    <citation type="submission" date="2018-09" db="EMBL/GenBank/DDBJ databases">
        <title>Genomic investigation of the strawberry pathogen Phytophthora fragariae indicates pathogenicity is determined by transcriptional variation in three key races.</title>
        <authorList>
            <person name="Adams T.M."/>
            <person name="Armitage A.D."/>
            <person name="Sobczyk M.K."/>
            <person name="Bates H.J."/>
            <person name="Dunwell J.M."/>
            <person name="Nellist C.F."/>
            <person name="Harrison R.J."/>
        </authorList>
    </citation>
    <scope>NUCLEOTIDE SEQUENCE [LARGE SCALE GENOMIC DNA]</scope>
    <source>
        <strain evidence="2 3">SCRP249</strain>
    </source>
</reference>
<protein>
    <submittedName>
        <fullName evidence="2">Uncharacterized protein</fullName>
    </submittedName>
</protein>
<dbReference type="EMBL" id="QXFV01000781">
    <property type="protein sequence ID" value="KAE9026505.1"/>
    <property type="molecule type" value="Genomic_DNA"/>
</dbReference>
<proteinExistence type="predicted"/>
<feature type="region of interest" description="Disordered" evidence="1">
    <location>
        <begin position="1"/>
        <end position="28"/>
    </location>
</feature>